<evidence type="ECO:0000313" key="1">
    <source>
        <dbReference type="EMBL" id="CAG5122309.1"/>
    </source>
</evidence>
<feature type="non-terminal residue" evidence="1">
    <location>
        <position position="53"/>
    </location>
</feature>
<dbReference type="EMBL" id="CAJHNH020001258">
    <property type="protein sequence ID" value="CAG5122309.1"/>
    <property type="molecule type" value="Genomic_DNA"/>
</dbReference>
<protein>
    <submittedName>
        <fullName evidence="1">Uncharacterized protein</fullName>
    </submittedName>
</protein>
<dbReference type="OrthoDB" id="75169at2759"/>
<sequence length="53" mass="6052">QAIDCYKCTSINGTSEECEDTFDRGSKTVHLIERGCFYGLFRGTHCIKFKGER</sequence>
<accession>A0A8S3Z003</accession>
<comment type="caution">
    <text evidence="1">The sequence shown here is derived from an EMBL/GenBank/DDBJ whole genome shotgun (WGS) entry which is preliminary data.</text>
</comment>
<reference evidence="1" key="1">
    <citation type="submission" date="2021-04" db="EMBL/GenBank/DDBJ databases">
        <authorList>
            <consortium name="Molecular Ecology Group"/>
        </authorList>
    </citation>
    <scope>NUCLEOTIDE SEQUENCE</scope>
</reference>
<name>A0A8S3Z003_9EUPU</name>
<proteinExistence type="predicted"/>
<gene>
    <name evidence="1" type="ORF">CUNI_LOCUS7867</name>
</gene>
<dbReference type="AlphaFoldDB" id="A0A8S3Z003"/>
<organism evidence="1 2">
    <name type="scientific">Candidula unifasciata</name>
    <dbReference type="NCBI Taxonomy" id="100452"/>
    <lineage>
        <taxon>Eukaryota</taxon>
        <taxon>Metazoa</taxon>
        <taxon>Spiralia</taxon>
        <taxon>Lophotrochozoa</taxon>
        <taxon>Mollusca</taxon>
        <taxon>Gastropoda</taxon>
        <taxon>Heterobranchia</taxon>
        <taxon>Euthyneura</taxon>
        <taxon>Panpulmonata</taxon>
        <taxon>Eupulmonata</taxon>
        <taxon>Stylommatophora</taxon>
        <taxon>Helicina</taxon>
        <taxon>Helicoidea</taxon>
        <taxon>Geomitridae</taxon>
        <taxon>Candidula</taxon>
    </lineage>
</organism>
<feature type="non-terminal residue" evidence="1">
    <location>
        <position position="1"/>
    </location>
</feature>
<keyword evidence="2" id="KW-1185">Reference proteome</keyword>
<dbReference type="Proteomes" id="UP000678393">
    <property type="component" value="Unassembled WGS sequence"/>
</dbReference>
<evidence type="ECO:0000313" key="2">
    <source>
        <dbReference type="Proteomes" id="UP000678393"/>
    </source>
</evidence>